<gene>
    <name evidence="1" type="ORF">PDUR_12165</name>
</gene>
<organism evidence="1 2">
    <name type="scientific">Paenibacillus durus</name>
    <name type="common">Paenibacillus azotofixans</name>
    <dbReference type="NCBI Taxonomy" id="44251"/>
    <lineage>
        <taxon>Bacteria</taxon>
        <taxon>Bacillati</taxon>
        <taxon>Bacillota</taxon>
        <taxon>Bacilli</taxon>
        <taxon>Bacillales</taxon>
        <taxon>Paenibacillaceae</taxon>
        <taxon>Paenibacillus</taxon>
    </lineage>
</organism>
<dbReference type="Proteomes" id="UP000029409">
    <property type="component" value="Chromosome"/>
</dbReference>
<proteinExistence type="predicted"/>
<dbReference type="KEGG" id="pdu:PDUR_12165"/>
<protein>
    <submittedName>
        <fullName evidence="1">Uncharacterized protein</fullName>
    </submittedName>
</protein>
<dbReference type="RefSeq" id="WP_042206417.1">
    <property type="nucleotide sequence ID" value="NZ_CP009288.1"/>
</dbReference>
<evidence type="ECO:0000313" key="1">
    <source>
        <dbReference type="EMBL" id="AIQ12568.1"/>
    </source>
</evidence>
<accession>A0A089HQB0</accession>
<name>A0A089HQB0_PAEDU</name>
<sequence length="69" mass="7795">MILVQRHCKTAKVQLFSIKNVYSQGKPAIIQGFEAVLTEFEAEREQTCIFAGVLTIGVLRRPKDAQFQV</sequence>
<keyword evidence="2" id="KW-1185">Reference proteome</keyword>
<evidence type="ECO:0000313" key="2">
    <source>
        <dbReference type="Proteomes" id="UP000029409"/>
    </source>
</evidence>
<dbReference type="AlphaFoldDB" id="A0A089HQB0"/>
<reference evidence="1 2" key="1">
    <citation type="submission" date="2014-08" db="EMBL/GenBank/DDBJ databases">
        <title>Comparative genomics of the Paenibacillus odorifer group.</title>
        <authorList>
            <person name="den Bakker H.C."/>
            <person name="Tsai Y.-C."/>
            <person name="Martin N."/>
            <person name="Korlach J."/>
            <person name="Wiedmann M."/>
        </authorList>
    </citation>
    <scope>NUCLEOTIDE SEQUENCE [LARGE SCALE GENOMIC DNA]</scope>
    <source>
        <strain evidence="1 2">DSM 1735</strain>
    </source>
</reference>
<dbReference type="EMBL" id="CP009288">
    <property type="protein sequence ID" value="AIQ12568.1"/>
    <property type="molecule type" value="Genomic_DNA"/>
</dbReference>